<evidence type="ECO:0000256" key="6">
    <source>
        <dbReference type="ARBA" id="ARBA00022741"/>
    </source>
</evidence>
<evidence type="ECO:0000256" key="9">
    <source>
        <dbReference type="ARBA" id="ARBA00023136"/>
    </source>
</evidence>
<dbReference type="SMART" id="SM00382">
    <property type="entry name" value="AAA"/>
    <property type="match status" value="1"/>
</dbReference>
<dbReference type="GO" id="GO:0005524">
    <property type="term" value="F:ATP binding"/>
    <property type="evidence" value="ECO:0007669"/>
    <property type="project" value="UniProtKB-KW"/>
</dbReference>
<evidence type="ECO:0000256" key="2">
    <source>
        <dbReference type="ARBA" id="ARBA00007577"/>
    </source>
</evidence>
<protein>
    <recommendedName>
        <fullName evidence="16">ABC transporter</fullName>
    </recommendedName>
</protein>
<dbReference type="CDD" id="cd03249">
    <property type="entry name" value="ABC_MTABC3_MDL1_MDL2"/>
    <property type="match status" value="1"/>
</dbReference>
<dbReference type="InterPro" id="IPR003593">
    <property type="entry name" value="AAA+_ATPase"/>
</dbReference>
<comment type="similarity">
    <text evidence="2">Belongs to the ABC transporter superfamily. ABCB family. Multidrug resistance exporter (TC 3.A.1.201) subfamily.</text>
</comment>
<evidence type="ECO:0000259" key="13">
    <source>
        <dbReference type="PROSITE" id="PS50929"/>
    </source>
</evidence>
<keyword evidence="4 11" id="KW-0812">Transmembrane</keyword>
<dbReference type="InterPro" id="IPR036640">
    <property type="entry name" value="ABC1_TM_sf"/>
</dbReference>
<reference evidence="14 15" key="1">
    <citation type="journal article" date="2008" name="Nature">
        <title>The Phaeodactylum genome reveals the evolutionary history of diatom genomes.</title>
        <authorList>
            <person name="Bowler C."/>
            <person name="Allen A.E."/>
            <person name="Badger J.H."/>
            <person name="Grimwood J."/>
            <person name="Jabbari K."/>
            <person name="Kuo A."/>
            <person name="Maheswari U."/>
            <person name="Martens C."/>
            <person name="Maumus F."/>
            <person name="Otillar R.P."/>
            <person name="Rayko E."/>
            <person name="Salamov A."/>
            <person name="Vandepoele K."/>
            <person name="Beszteri B."/>
            <person name="Gruber A."/>
            <person name="Heijde M."/>
            <person name="Katinka M."/>
            <person name="Mock T."/>
            <person name="Valentin K."/>
            <person name="Verret F."/>
            <person name="Berges J.A."/>
            <person name="Brownlee C."/>
            <person name="Cadoret J.P."/>
            <person name="Chiovitti A."/>
            <person name="Choi C.J."/>
            <person name="Coesel S."/>
            <person name="De Martino A."/>
            <person name="Detter J.C."/>
            <person name="Durkin C."/>
            <person name="Falciatore A."/>
            <person name="Fournet J."/>
            <person name="Haruta M."/>
            <person name="Huysman M.J."/>
            <person name="Jenkins B.D."/>
            <person name="Jiroutova K."/>
            <person name="Jorgensen R.E."/>
            <person name="Joubert Y."/>
            <person name="Kaplan A."/>
            <person name="Kroger N."/>
            <person name="Kroth P.G."/>
            <person name="La Roche J."/>
            <person name="Lindquist E."/>
            <person name="Lommer M."/>
            <person name="Martin-Jezequel V."/>
            <person name="Lopez P.J."/>
            <person name="Lucas S."/>
            <person name="Mangogna M."/>
            <person name="McGinnis K."/>
            <person name="Medlin L.K."/>
            <person name="Montsant A."/>
            <person name="Oudot-Le Secq M.P."/>
            <person name="Napoli C."/>
            <person name="Obornik M."/>
            <person name="Parker M.S."/>
            <person name="Petit J.L."/>
            <person name="Porcel B.M."/>
            <person name="Poulsen N."/>
            <person name="Robison M."/>
            <person name="Rychlewski L."/>
            <person name="Rynearson T.A."/>
            <person name="Schmutz J."/>
            <person name="Shapiro H."/>
            <person name="Siaut M."/>
            <person name="Stanley M."/>
            <person name="Sussman M.R."/>
            <person name="Taylor A.R."/>
            <person name="Vardi A."/>
            <person name="von Dassow P."/>
            <person name="Vyverman W."/>
            <person name="Willis A."/>
            <person name="Wyrwicz L.S."/>
            <person name="Rokhsar D.S."/>
            <person name="Weissenbach J."/>
            <person name="Armbrust E.V."/>
            <person name="Green B.R."/>
            <person name="Van de Peer Y."/>
            <person name="Grigoriev I.V."/>
        </authorList>
    </citation>
    <scope>NUCLEOTIDE SEQUENCE [LARGE SCALE GENOMIC DNA]</scope>
    <source>
        <strain evidence="14 15">CCAP 1055/1</strain>
    </source>
</reference>
<dbReference type="InterPro" id="IPR017871">
    <property type="entry name" value="ABC_transporter-like_CS"/>
</dbReference>
<feature type="domain" description="ABC transmembrane type-1" evidence="13">
    <location>
        <begin position="25"/>
        <end position="307"/>
    </location>
</feature>
<dbReference type="PANTHER" id="PTHR43394">
    <property type="entry name" value="ATP-DEPENDENT PERMEASE MDL1, MITOCHONDRIAL"/>
    <property type="match status" value="1"/>
</dbReference>
<dbReference type="RefSeq" id="XP_002176319.1">
    <property type="nucleotide sequence ID" value="XM_002176283.1"/>
</dbReference>
<feature type="domain" description="ABC transporter" evidence="12">
    <location>
        <begin position="339"/>
        <end position="577"/>
    </location>
</feature>
<comment type="subcellular location">
    <subcellularLocation>
        <location evidence="1">Cell membrane</location>
        <topology evidence="1">Multi-pass membrane protein</topology>
    </subcellularLocation>
</comment>
<dbReference type="EMBL" id="DS999283">
    <property type="protein sequence ID" value="EEC42711.1"/>
    <property type="molecule type" value="Genomic_DNA"/>
</dbReference>
<dbReference type="FunCoup" id="B7S415">
    <property type="interactions" value="10"/>
</dbReference>
<dbReference type="Pfam" id="PF00664">
    <property type="entry name" value="ABC_membrane"/>
    <property type="match status" value="1"/>
</dbReference>
<keyword evidence="3" id="KW-0813">Transport</keyword>
<dbReference type="GO" id="GO:0005743">
    <property type="term" value="C:mitochondrial inner membrane"/>
    <property type="evidence" value="ECO:0007669"/>
    <property type="project" value="TreeGrafter"/>
</dbReference>
<dbReference type="GO" id="GO:0090374">
    <property type="term" value="P:oligopeptide export from mitochondrion"/>
    <property type="evidence" value="ECO:0007669"/>
    <property type="project" value="TreeGrafter"/>
</dbReference>
<evidence type="ECO:0000256" key="4">
    <source>
        <dbReference type="ARBA" id="ARBA00022692"/>
    </source>
</evidence>
<keyword evidence="6" id="KW-0547">Nucleotide-binding</keyword>
<dbReference type="CDD" id="cd18572">
    <property type="entry name" value="ABC_6TM_TAP"/>
    <property type="match status" value="1"/>
</dbReference>
<evidence type="ECO:0000256" key="8">
    <source>
        <dbReference type="ARBA" id="ARBA00022989"/>
    </source>
</evidence>
<dbReference type="InterPro" id="IPR011527">
    <property type="entry name" value="ABC1_TM_dom"/>
</dbReference>
<dbReference type="PANTHER" id="PTHR43394:SF1">
    <property type="entry name" value="ATP-BINDING CASSETTE SUB-FAMILY B MEMBER 10, MITOCHONDRIAL"/>
    <property type="match status" value="1"/>
</dbReference>
<dbReference type="InParanoid" id="B7S415"/>
<evidence type="ECO:0000313" key="14">
    <source>
        <dbReference type="EMBL" id="EEC42711.1"/>
    </source>
</evidence>
<evidence type="ECO:0000256" key="7">
    <source>
        <dbReference type="ARBA" id="ARBA00022840"/>
    </source>
</evidence>
<dbReference type="PaxDb" id="2850-Phatrdraft497"/>
<evidence type="ECO:0000256" key="1">
    <source>
        <dbReference type="ARBA" id="ARBA00004651"/>
    </source>
</evidence>
<dbReference type="SUPFAM" id="SSF90123">
    <property type="entry name" value="ABC transporter transmembrane region"/>
    <property type="match status" value="1"/>
</dbReference>
<dbReference type="Pfam" id="PF00005">
    <property type="entry name" value="ABC_tran"/>
    <property type="match status" value="1"/>
</dbReference>
<evidence type="ECO:0000256" key="3">
    <source>
        <dbReference type="ARBA" id="ARBA00022448"/>
    </source>
</evidence>
<evidence type="ECO:0000259" key="12">
    <source>
        <dbReference type="PROSITE" id="PS50893"/>
    </source>
</evidence>
<accession>B7S415</accession>
<dbReference type="GeneID" id="7204889"/>
<dbReference type="InterPro" id="IPR039421">
    <property type="entry name" value="Type_1_exporter"/>
</dbReference>
<proteinExistence type="inferred from homology"/>
<evidence type="ECO:0000313" key="15">
    <source>
        <dbReference type="Proteomes" id="UP000000759"/>
    </source>
</evidence>
<dbReference type="GO" id="GO:0015421">
    <property type="term" value="F:ABC-type oligopeptide transporter activity"/>
    <property type="evidence" value="ECO:0007669"/>
    <property type="project" value="TreeGrafter"/>
</dbReference>
<keyword evidence="8 11" id="KW-1133">Transmembrane helix</keyword>
<evidence type="ECO:0000256" key="10">
    <source>
        <dbReference type="ARBA" id="ARBA00023180"/>
    </source>
</evidence>
<feature type="transmembrane region" description="Helical" evidence="11">
    <location>
        <begin position="161"/>
        <end position="180"/>
    </location>
</feature>
<keyword evidence="7" id="KW-0067">ATP-binding</keyword>
<dbReference type="eggNOG" id="KOG0058">
    <property type="taxonomic scope" value="Eukaryota"/>
</dbReference>
<gene>
    <name evidence="14" type="ORF">PHATRDRAFT_bd497</name>
</gene>
<dbReference type="PROSITE" id="PS50893">
    <property type="entry name" value="ABC_TRANSPORTER_2"/>
    <property type="match status" value="1"/>
</dbReference>
<keyword evidence="9 11" id="KW-0472">Membrane</keyword>
<evidence type="ECO:0008006" key="16">
    <source>
        <dbReference type="Google" id="ProtNLM"/>
    </source>
</evidence>
<dbReference type="KEGG" id="pti:PHATRDRAFT_bd497"/>
<feature type="transmembrane region" description="Helical" evidence="11">
    <location>
        <begin position="245"/>
        <end position="268"/>
    </location>
</feature>
<dbReference type="GO" id="GO:0005886">
    <property type="term" value="C:plasma membrane"/>
    <property type="evidence" value="ECO:0007669"/>
    <property type="project" value="UniProtKB-SubCell"/>
</dbReference>
<dbReference type="Proteomes" id="UP000000759">
    <property type="component" value="Unassembled WGS sequence"/>
</dbReference>
<dbReference type="AlphaFoldDB" id="B7S415"/>
<sequence length="587" mass="65111">MPTSRLRGTRRLLQLARPQVVYLYAGCLVLLIRLPFSLSIPHFVSTTLTALSQGNFHLARAEIAWLFLFGTLDAVFDFWCVFLFGYANQRIVRGVRVDLLGVLLRQDVAFFDATSSGELASRLNSDCSEMAGDLTWFFRFSIESVVRIVGITIYMLVRSPVLGACALSIVPVVGIINKFYGDWLSRNATLVQDALADANAVAQETLANVRTVIAFAAESKEEARYERKIQRQYELNIKQLYMTGVYYMAVSTFLINTIVQSSLLWIGANLIAQHRLAPEVLLAFMLYQGQLQNETLNLFRSFSSLIKSSGAGDKVFALLDRRPPAPATGSRSQANQYNVRFEQVSFRYPTRPDHLVLNHLDLEIEQGQTLALVGSSGCGKSTIVNLLQRFYDPNAGSIVVNGQDLRRLDLEAHRRHIGVVTQDPVLFDDSIWQNIVYGAPHATREDAVRAAKLAHADAFIRSFPQGYDTGVGERGVQLSGGQLQRIAIARAMVQKPSLLLLDEATSALDAASEQIVQDALDRLLEKGNMTTVVVAHRLRTVRNADQIAVIDQGKVVEKGTHVELLQLRSGLYRKMVGRAGNTGILPE</sequence>
<dbReference type="PROSITE" id="PS00211">
    <property type="entry name" value="ABC_TRANSPORTER_1"/>
    <property type="match status" value="1"/>
</dbReference>
<name>B7S415_PHATC</name>
<dbReference type="PROSITE" id="PS50929">
    <property type="entry name" value="ABC_TM1F"/>
    <property type="match status" value="1"/>
</dbReference>
<organism evidence="14 15">
    <name type="scientific">Phaeodactylum tricornutum (strain CCAP 1055/1)</name>
    <dbReference type="NCBI Taxonomy" id="556484"/>
    <lineage>
        <taxon>Eukaryota</taxon>
        <taxon>Sar</taxon>
        <taxon>Stramenopiles</taxon>
        <taxon>Ochrophyta</taxon>
        <taxon>Bacillariophyta</taxon>
        <taxon>Bacillariophyceae</taxon>
        <taxon>Bacillariophycidae</taxon>
        <taxon>Naviculales</taxon>
        <taxon>Phaeodactylaceae</taxon>
        <taxon>Phaeodactylum</taxon>
    </lineage>
</organism>
<keyword evidence="15" id="KW-1185">Reference proteome</keyword>
<evidence type="ECO:0000256" key="5">
    <source>
        <dbReference type="ARBA" id="ARBA00022737"/>
    </source>
</evidence>
<feature type="transmembrane region" description="Helical" evidence="11">
    <location>
        <begin position="21"/>
        <end position="43"/>
    </location>
</feature>
<feature type="transmembrane region" description="Helical" evidence="11">
    <location>
        <begin position="63"/>
        <end position="86"/>
    </location>
</feature>
<dbReference type="InterPro" id="IPR027417">
    <property type="entry name" value="P-loop_NTPase"/>
</dbReference>
<dbReference type="Gene3D" id="3.40.50.300">
    <property type="entry name" value="P-loop containing nucleotide triphosphate hydrolases"/>
    <property type="match status" value="1"/>
</dbReference>
<evidence type="ECO:0000256" key="11">
    <source>
        <dbReference type="SAM" id="Phobius"/>
    </source>
</evidence>
<dbReference type="FunFam" id="3.40.50.300:FF:000066">
    <property type="entry name" value="ABC transporter B family member 1"/>
    <property type="match status" value="1"/>
</dbReference>
<keyword evidence="10" id="KW-0325">Glycoprotein</keyword>
<dbReference type="FunFam" id="1.20.1560.10:FF:000215">
    <property type="entry name" value="ABC transporter B family member 4"/>
    <property type="match status" value="1"/>
</dbReference>
<keyword evidence="5" id="KW-0677">Repeat</keyword>
<dbReference type="InterPro" id="IPR003439">
    <property type="entry name" value="ABC_transporter-like_ATP-bd"/>
</dbReference>
<dbReference type="OrthoDB" id="6500128at2759"/>
<dbReference type="Gene3D" id="1.20.1560.10">
    <property type="entry name" value="ABC transporter type 1, transmembrane domain"/>
    <property type="match status" value="1"/>
</dbReference>
<dbReference type="SUPFAM" id="SSF52540">
    <property type="entry name" value="P-loop containing nucleoside triphosphate hydrolases"/>
    <property type="match status" value="1"/>
</dbReference>
<dbReference type="GO" id="GO:0016887">
    <property type="term" value="F:ATP hydrolysis activity"/>
    <property type="evidence" value="ECO:0007669"/>
    <property type="project" value="InterPro"/>
</dbReference>
<reference evidence="15" key="2">
    <citation type="submission" date="2008-08" db="EMBL/GenBank/DDBJ databases">
        <authorList>
            <consortium name="Diatom Consortium"/>
            <person name="Grigoriev I."/>
            <person name="Grimwood J."/>
            <person name="Kuo A."/>
            <person name="Otillar R.P."/>
            <person name="Salamov A."/>
            <person name="Detter J.C."/>
            <person name="Lindquist E."/>
            <person name="Shapiro H."/>
            <person name="Lucas S."/>
            <person name="Glavina del Rio T."/>
            <person name="Pitluck S."/>
            <person name="Rokhsar D."/>
            <person name="Bowler C."/>
        </authorList>
    </citation>
    <scope>GENOME REANNOTATION</scope>
    <source>
        <strain evidence="15">CCAP 1055/1</strain>
    </source>
</reference>
<dbReference type="STRING" id="556484.B7S415"/>